<evidence type="ECO:0000256" key="3">
    <source>
        <dbReference type="ARBA" id="ARBA00022989"/>
    </source>
</evidence>
<feature type="transmembrane region" description="Helical" evidence="6">
    <location>
        <begin position="292"/>
        <end position="315"/>
    </location>
</feature>
<feature type="compositionally biased region" description="Polar residues" evidence="5">
    <location>
        <begin position="1"/>
        <end position="26"/>
    </location>
</feature>
<feature type="transmembrane region" description="Helical" evidence="6">
    <location>
        <begin position="105"/>
        <end position="122"/>
    </location>
</feature>
<feature type="transmembrane region" description="Helical" evidence="6">
    <location>
        <begin position="223"/>
        <end position="242"/>
    </location>
</feature>
<feature type="transmembrane region" description="Helical" evidence="6">
    <location>
        <begin position="335"/>
        <end position="354"/>
    </location>
</feature>
<dbReference type="SUPFAM" id="SSF103473">
    <property type="entry name" value="MFS general substrate transporter"/>
    <property type="match status" value="1"/>
</dbReference>
<dbReference type="InterPro" id="IPR036259">
    <property type="entry name" value="MFS_trans_sf"/>
</dbReference>
<reference evidence="8 9" key="1">
    <citation type="journal article" date="2019" name="Int. J. Syst. Evol. Microbiol.">
        <title>The Global Catalogue of Microorganisms (GCM) 10K type strain sequencing project: providing services to taxonomists for standard genome sequencing and annotation.</title>
        <authorList>
            <consortium name="The Broad Institute Genomics Platform"/>
            <consortium name="The Broad Institute Genome Sequencing Center for Infectious Disease"/>
            <person name="Wu L."/>
            <person name="Ma J."/>
        </authorList>
    </citation>
    <scope>NUCLEOTIDE SEQUENCE [LARGE SCALE GENOMIC DNA]</scope>
    <source>
        <strain evidence="8 9">JCM 15589</strain>
    </source>
</reference>
<feature type="transmembrane region" description="Helical" evidence="6">
    <location>
        <begin position="468"/>
        <end position="486"/>
    </location>
</feature>
<protein>
    <submittedName>
        <fullName evidence="8">MFS transporter</fullName>
    </submittedName>
</protein>
<dbReference type="EMBL" id="BAAAPM010000011">
    <property type="protein sequence ID" value="GAA1741783.1"/>
    <property type="molecule type" value="Genomic_DNA"/>
</dbReference>
<dbReference type="Gene3D" id="1.20.1250.20">
    <property type="entry name" value="MFS general substrate transporter like domains"/>
    <property type="match status" value="2"/>
</dbReference>
<comment type="subcellular location">
    <subcellularLocation>
        <location evidence="1">Cell membrane</location>
        <topology evidence="1">Multi-pass membrane protein</topology>
    </subcellularLocation>
</comment>
<dbReference type="InterPro" id="IPR011701">
    <property type="entry name" value="MFS"/>
</dbReference>
<evidence type="ECO:0000313" key="9">
    <source>
        <dbReference type="Proteomes" id="UP001501138"/>
    </source>
</evidence>
<gene>
    <name evidence="8" type="ORF">GCM10009809_41620</name>
</gene>
<sequence>MTTSSFSGSAATNTPRQADPSPSGTSHGRGDAPGGARYVVLLLALIWPAQLLTAAGVVTGTTSPAIAQAFATTQVVWFGLAYTLVSTLLTPAVCRLGDIFGKKRIMMIAAGIGLVGDLIVVLGPSFEMVLLGRALAGFYGPIGALVFATARDVFPPRRVGVASSLIGSSLGLTTLLAPLVVGVLLDNFGFRGPLWFVVVGTAIALVLLTVLPETPRRAPTARFDWLGSLLLGTATVALVFGVDRGGSWGWSSAPVLGLGVVTVACLIGFVVVERRHAEPVVDVRMLRRRAVATVLTSTSVLQGTVYAVAVVATLLTLFPPIPGVSAGLGWSGTKTALVMATGQLAMFLLGFVVGKMSGRWDPRRPWLVGSVITTLGLVSYAFLHGNAWQIGLSALVVGIGGGFSVGSVPLLILGSVSPKEQSMANGMSVLLTGVATAVVSTVIFAVMAASGVVMDGTQFYSDASFRNAYLVCAAILAASIPVTLAIPRILKTSEIESGQAAS</sequence>
<dbReference type="PANTHER" id="PTHR23501:SF197">
    <property type="entry name" value="COMD"/>
    <property type="match status" value="1"/>
</dbReference>
<accession>A0ABN2JWZ9</accession>
<comment type="caution">
    <text evidence="8">The sequence shown here is derived from an EMBL/GenBank/DDBJ whole genome shotgun (WGS) entry which is preliminary data.</text>
</comment>
<evidence type="ECO:0000259" key="7">
    <source>
        <dbReference type="PROSITE" id="PS50850"/>
    </source>
</evidence>
<feature type="transmembrane region" description="Helical" evidence="6">
    <location>
        <begin position="428"/>
        <end position="448"/>
    </location>
</feature>
<organism evidence="8 9">
    <name type="scientific">Isoptericola hypogeus</name>
    <dbReference type="NCBI Taxonomy" id="300179"/>
    <lineage>
        <taxon>Bacteria</taxon>
        <taxon>Bacillati</taxon>
        <taxon>Actinomycetota</taxon>
        <taxon>Actinomycetes</taxon>
        <taxon>Micrococcales</taxon>
        <taxon>Promicromonosporaceae</taxon>
        <taxon>Isoptericola</taxon>
    </lineage>
</organism>
<evidence type="ECO:0000256" key="2">
    <source>
        <dbReference type="ARBA" id="ARBA00022692"/>
    </source>
</evidence>
<dbReference type="Proteomes" id="UP001501138">
    <property type="component" value="Unassembled WGS sequence"/>
</dbReference>
<evidence type="ECO:0000256" key="4">
    <source>
        <dbReference type="ARBA" id="ARBA00023136"/>
    </source>
</evidence>
<feature type="transmembrane region" description="Helical" evidence="6">
    <location>
        <begin position="366"/>
        <end position="384"/>
    </location>
</feature>
<evidence type="ECO:0000256" key="1">
    <source>
        <dbReference type="ARBA" id="ARBA00004651"/>
    </source>
</evidence>
<keyword evidence="3 6" id="KW-1133">Transmembrane helix</keyword>
<keyword evidence="9" id="KW-1185">Reference proteome</keyword>
<dbReference type="InterPro" id="IPR020846">
    <property type="entry name" value="MFS_dom"/>
</dbReference>
<feature type="transmembrane region" description="Helical" evidence="6">
    <location>
        <begin position="193"/>
        <end position="211"/>
    </location>
</feature>
<keyword evidence="4 6" id="KW-0472">Membrane</keyword>
<dbReference type="Pfam" id="PF07690">
    <property type="entry name" value="MFS_1"/>
    <property type="match status" value="1"/>
</dbReference>
<feature type="transmembrane region" description="Helical" evidence="6">
    <location>
        <begin position="248"/>
        <end position="272"/>
    </location>
</feature>
<feature type="domain" description="Major facilitator superfamily (MFS) profile" evidence="7">
    <location>
        <begin position="36"/>
        <end position="491"/>
    </location>
</feature>
<evidence type="ECO:0000313" key="8">
    <source>
        <dbReference type="EMBL" id="GAA1741783.1"/>
    </source>
</evidence>
<feature type="transmembrane region" description="Helical" evidence="6">
    <location>
        <begin position="159"/>
        <end position="181"/>
    </location>
</feature>
<proteinExistence type="predicted"/>
<name>A0ABN2JWZ9_9MICO</name>
<dbReference type="PANTHER" id="PTHR23501">
    <property type="entry name" value="MAJOR FACILITATOR SUPERFAMILY"/>
    <property type="match status" value="1"/>
</dbReference>
<evidence type="ECO:0000256" key="5">
    <source>
        <dbReference type="SAM" id="MobiDB-lite"/>
    </source>
</evidence>
<feature type="transmembrane region" description="Helical" evidence="6">
    <location>
        <begin position="128"/>
        <end position="147"/>
    </location>
</feature>
<evidence type="ECO:0000256" key="6">
    <source>
        <dbReference type="SAM" id="Phobius"/>
    </source>
</evidence>
<feature type="transmembrane region" description="Helical" evidence="6">
    <location>
        <begin position="390"/>
        <end position="416"/>
    </location>
</feature>
<dbReference type="PROSITE" id="PS50850">
    <property type="entry name" value="MFS"/>
    <property type="match status" value="1"/>
</dbReference>
<feature type="transmembrane region" description="Helical" evidence="6">
    <location>
        <begin position="38"/>
        <end position="59"/>
    </location>
</feature>
<keyword evidence="2 6" id="KW-0812">Transmembrane</keyword>
<feature type="region of interest" description="Disordered" evidence="5">
    <location>
        <begin position="1"/>
        <end position="31"/>
    </location>
</feature>